<dbReference type="OrthoDB" id="5516618at2"/>
<feature type="region of interest" description="Disordered" evidence="1">
    <location>
        <begin position="1"/>
        <end position="50"/>
    </location>
</feature>
<evidence type="ECO:0000256" key="1">
    <source>
        <dbReference type="SAM" id="MobiDB-lite"/>
    </source>
</evidence>
<dbReference type="AlphaFoldDB" id="A0A0K1EGA4"/>
<accession>A0A0K1EGA4</accession>
<keyword evidence="3" id="KW-1185">Reference proteome</keyword>
<proteinExistence type="predicted"/>
<name>A0A0K1EGA4_CHOCO</name>
<gene>
    <name evidence="2" type="ORF">CMC5_038610</name>
</gene>
<reference evidence="2 3" key="1">
    <citation type="submission" date="2015-07" db="EMBL/GenBank/DDBJ databases">
        <title>Genome analysis of myxobacterium Chondromyces crocatus Cm c5 reveals a high potential for natural compound synthesis and the genetic basis for the loss of fruiting body formation.</title>
        <authorList>
            <person name="Zaburannyi N."/>
            <person name="Bunk B."/>
            <person name="Maier J."/>
            <person name="Overmann J."/>
            <person name="Mueller R."/>
        </authorList>
    </citation>
    <scope>NUCLEOTIDE SEQUENCE [LARGE SCALE GENOMIC DNA]</scope>
    <source>
        <strain evidence="2 3">Cm c5</strain>
    </source>
</reference>
<feature type="region of interest" description="Disordered" evidence="1">
    <location>
        <begin position="203"/>
        <end position="229"/>
    </location>
</feature>
<evidence type="ECO:0000313" key="2">
    <source>
        <dbReference type="EMBL" id="AKT39712.1"/>
    </source>
</evidence>
<protein>
    <submittedName>
        <fullName evidence="2">Uncharacterized protein</fullName>
    </submittedName>
</protein>
<sequence>MSRPGGDARGQVAPAEATGVEDEAAVEGEATAGPGGAHAAAGPESAGAPERVLAQVASSRGDALAQVDAPRASAEVTLTSGRRYEISAGEPADRLVIRGRRGEVVLRIEVTDAGPVLSFASAEVELTAARKMTLAAPELSLRAEGDLTVSAGGALREEVAGDRHATIGGEARTEAAAVALQASEGNVEVLAMRKIALDGERIGLNDKPAPAPFPWSRLAEDADDPEDAS</sequence>
<dbReference type="EMBL" id="CP012159">
    <property type="protein sequence ID" value="AKT39712.1"/>
    <property type="molecule type" value="Genomic_DNA"/>
</dbReference>
<dbReference type="Proteomes" id="UP000067626">
    <property type="component" value="Chromosome"/>
</dbReference>
<dbReference type="KEGG" id="ccro:CMC5_038610"/>
<dbReference type="RefSeq" id="WP_050431757.1">
    <property type="nucleotide sequence ID" value="NZ_CP012159.1"/>
</dbReference>
<organism evidence="2 3">
    <name type="scientific">Chondromyces crocatus</name>
    <dbReference type="NCBI Taxonomy" id="52"/>
    <lineage>
        <taxon>Bacteria</taxon>
        <taxon>Pseudomonadati</taxon>
        <taxon>Myxococcota</taxon>
        <taxon>Polyangia</taxon>
        <taxon>Polyangiales</taxon>
        <taxon>Polyangiaceae</taxon>
        <taxon>Chondromyces</taxon>
    </lineage>
</organism>
<evidence type="ECO:0000313" key="3">
    <source>
        <dbReference type="Proteomes" id="UP000067626"/>
    </source>
</evidence>
<feature type="compositionally biased region" description="Low complexity" evidence="1">
    <location>
        <begin position="27"/>
        <end position="50"/>
    </location>
</feature>
<dbReference type="STRING" id="52.CMC5_038610"/>